<keyword evidence="4 8" id="KW-0812">Transmembrane</keyword>
<comment type="similarity">
    <text evidence="2">Belongs to the TrkH potassium transport family. HKT (TC 2.A.38.3) subfamily.</text>
</comment>
<comment type="caution">
    <text evidence="9">The sequence shown here is derived from an EMBL/GenBank/DDBJ whole genome shotgun (WGS) entry which is preliminary data.</text>
</comment>
<dbReference type="EMBL" id="JAGGNH010000001">
    <property type="protein sequence ID" value="KAJ0984159.1"/>
    <property type="molecule type" value="Genomic_DNA"/>
</dbReference>
<comment type="subcellular location">
    <subcellularLocation>
        <location evidence="1">Membrane</location>
        <topology evidence="1">Multi-pass membrane protein</topology>
    </subcellularLocation>
</comment>
<dbReference type="Pfam" id="PF02386">
    <property type="entry name" value="TrkH"/>
    <property type="match status" value="1"/>
</dbReference>
<name>A0A9D5D3Y7_9LILI</name>
<feature type="transmembrane region" description="Helical" evidence="8">
    <location>
        <begin position="274"/>
        <end position="294"/>
    </location>
</feature>
<feature type="transmembrane region" description="Helical" evidence="8">
    <location>
        <begin position="327"/>
        <end position="347"/>
    </location>
</feature>
<evidence type="ECO:0000256" key="3">
    <source>
        <dbReference type="ARBA" id="ARBA00022448"/>
    </source>
</evidence>
<feature type="transmembrane region" description="Helical" evidence="8">
    <location>
        <begin position="65"/>
        <end position="85"/>
    </location>
</feature>
<evidence type="ECO:0000256" key="1">
    <source>
        <dbReference type="ARBA" id="ARBA00004141"/>
    </source>
</evidence>
<feature type="transmembrane region" description="Helical" evidence="8">
    <location>
        <begin position="212"/>
        <end position="230"/>
    </location>
</feature>
<proteinExistence type="inferred from homology"/>
<feature type="transmembrane region" description="Helical" evidence="8">
    <location>
        <begin position="145"/>
        <end position="168"/>
    </location>
</feature>
<dbReference type="GO" id="GO:0030001">
    <property type="term" value="P:metal ion transport"/>
    <property type="evidence" value="ECO:0007669"/>
    <property type="project" value="UniProtKB-ARBA"/>
</dbReference>
<evidence type="ECO:0008006" key="11">
    <source>
        <dbReference type="Google" id="ProtNLM"/>
    </source>
</evidence>
<evidence type="ECO:0000256" key="4">
    <source>
        <dbReference type="ARBA" id="ARBA00022692"/>
    </source>
</evidence>
<dbReference type="GO" id="GO:0005886">
    <property type="term" value="C:plasma membrane"/>
    <property type="evidence" value="ECO:0007669"/>
    <property type="project" value="TreeGrafter"/>
</dbReference>
<dbReference type="OrthoDB" id="9999863at2759"/>
<dbReference type="PANTHER" id="PTHR31064:SF30">
    <property type="entry name" value="HIGH-AFFINITY POTASSIUM TRANSPORT PROTEIN-RELATED"/>
    <property type="match status" value="1"/>
</dbReference>
<dbReference type="PANTHER" id="PTHR31064">
    <property type="entry name" value="POTASSIUM TRANSPORT PROTEIN DDB_G0292412-RELATED"/>
    <property type="match status" value="1"/>
</dbReference>
<sequence length="489" mass="54899">MQCNAMMFSVSPHRRNRALQSPHIILFKVHPFWIQLTYFILVSSLGFLALKFLPQKNSALRLKNLDVFFTSVSAGTVSSMSTIEIEAFSGAQLLVLTLLMLLGGEVFTSMLALQLKKHKQSPKTNNTSLPTNFLKANSMRYLGHVVLAYLILSHASGYAMIFAYISLIPNAREVLHSKGINAHTFTIFTVVSSFTNCGFIPTNENMMVFKTCSALLLMIITLILSGNTLFPPCLRSFIWLLERLTRREEFAYLLKDDNGELLGFAHLLPGLHSVMLALTVAGFVVVQVILFCCMEWGSEGLEGMNAYQKIVGAFFQSVNSRHAGESIVDLSAISSAILVLYIVMMYLPPYTCFLPIEQQQQQQLLQNDDDDDAKKGRDVLEKLIFSELSYLSIFTIIICITERNNISQDPLNFNVLNIVTEIISAYGNVGFTTGYSCKRQLRPDPNCKDSWAGFSGRWTGKGKLILIFIMFFGRLKKFHLHGGKAWKLD</sequence>
<dbReference type="GO" id="GO:0098662">
    <property type="term" value="P:inorganic cation transmembrane transport"/>
    <property type="evidence" value="ECO:0007669"/>
    <property type="project" value="UniProtKB-ARBA"/>
</dbReference>
<dbReference type="InterPro" id="IPR003445">
    <property type="entry name" value="Cat_transpt"/>
</dbReference>
<keyword evidence="3" id="KW-0813">Transport</keyword>
<gene>
    <name evidence="9" type="ORF">J5N97_002515</name>
</gene>
<dbReference type="InterPro" id="IPR051143">
    <property type="entry name" value="TrkH_K-transport"/>
</dbReference>
<feature type="transmembrane region" description="Helical" evidence="8">
    <location>
        <begin position="91"/>
        <end position="113"/>
    </location>
</feature>
<evidence type="ECO:0000256" key="8">
    <source>
        <dbReference type="SAM" id="Phobius"/>
    </source>
</evidence>
<feature type="transmembrane region" description="Helical" evidence="8">
    <location>
        <begin position="383"/>
        <end position="401"/>
    </location>
</feature>
<evidence type="ECO:0000256" key="2">
    <source>
        <dbReference type="ARBA" id="ARBA00010864"/>
    </source>
</evidence>
<evidence type="ECO:0000313" key="9">
    <source>
        <dbReference type="EMBL" id="KAJ0984159.1"/>
    </source>
</evidence>
<accession>A0A9D5D3Y7</accession>
<keyword evidence="5 8" id="KW-1133">Transmembrane helix</keyword>
<dbReference type="Proteomes" id="UP001085076">
    <property type="component" value="Miscellaneous, Linkage group lg01"/>
</dbReference>
<feature type="transmembrane region" description="Helical" evidence="8">
    <location>
        <begin position="180"/>
        <end position="200"/>
    </location>
</feature>
<keyword evidence="6" id="KW-0406">Ion transport</keyword>
<reference evidence="9" key="2">
    <citation type="journal article" date="2022" name="Hortic Res">
        <title>The genome of Dioscorea zingiberensis sheds light on the biosynthesis, origin and evolution of the medicinally important diosgenin saponins.</title>
        <authorList>
            <person name="Li Y."/>
            <person name="Tan C."/>
            <person name="Li Z."/>
            <person name="Guo J."/>
            <person name="Li S."/>
            <person name="Chen X."/>
            <person name="Wang C."/>
            <person name="Dai X."/>
            <person name="Yang H."/>
            <person name="Song W."/>
            <person name="Hou L."/>
            <person name="Xu J."/>
            <person name="Tong Z."/>
            <person name="Xu A."/>
            <person name="Yuan X."/>
            <person name="Wang W."/>
            <person name="Yang Q."/>
            <person name="Chen L."/>
            <person name="Sun Z."/>
            <person name="Wang K."/>
            <person name="Pan B."/>
            <person name="Chen J."/>
            <person name="Bao Y."/>
            <person name="Liu F."/>
            <person name="Qi X."/>
            <person name="Gang D.R."/>
            <person name="Wen J."/>
            <person name="Li J."/>
        </authorList>
    </citation>
    <scope>NUCLEOTIDE SEQUENCE</scope>
    <source>
        <strain evidence="9">Dzin_1.0</strain>
    </source>
</reference>
<dbReference type="AlphaFoldDB" id="A0A9D5D3Y7"/>
<feature type="transmembrane region" description="Helical" evidence="8">
    <location>
        <begin position="32"/>
        <end position="53"/>
    </location>
</feature>
<keyword evidence="10" id="KW-1185">Reference proteome</keyword>
<protein>
    <recommendedName>
        <fullName evidence="11">Sodium transporter HKT1</fullName>
    </recommendedName>
</protein>
<evidence type="ECO:0000256" key="6">
    <source>
        <dbReference type="ARBA" id="ARBA00023065"/>
    </source>
</evidence>
<organism evidence="9 10">
    <name type="scientific">Dioscorea zingiberensis</name>
    <dbReference type="NCBI Taxonomy" id="325984"/>
    <lineage>
        <taxon>Eukaryota</taxon>
        <taxon>Viridiplantae</taxon>
        <taxon>Streptophyta</taxon>
        <taxon>Embryophyta</taxon>
        <taxon>Tracheophyta</taxon>
        <taxon>Spermatophyta</taxon>
        <taxon>Magnoliopsida</taxon>
        <taxon>Liliopsida</taxon>
        <taxon>Dioscoreales</taxon>
        <taxon>Dioscoreaceae</taxon>
        <taxon>Dioscorea</taxon>
    </lineage>
</organism>
<evidence type="ECO:0000256" key="5">
    <source>
        <dbReference type="ARBA" id="ARBA00022989"/>
    </source>
</evidence>
<reference evidence="9" key="1">
    <citation type="submission" date="2021-03" db="EMBL/GenBank/DDBJ databases">
        <authorList>
            <person name="Li Z."/>
            <person name="Yang C."/>
        </authorList>
    </citation>
    <scope>NUCLEOTIDE SEQUENCE</scope>
    <source>
        <strain evidence="9">Dzin_1.0</strain>
        <tissue evidence="9">Leaf</tissue>
    </source>
</reference>
<evidence type="ECO:0000313" key="10">
    <source>
        <dbReference type="Proteomes" id="UP001085076"/>
    </source>
</evidence>
<keyword evidence="7 8" id="KW-0472">Membrane</keyword>
<dbReference type="GO" id="GO:0008324">
    <property type="term" value="F:monoatomic cation transmembrane transporter activity"/>
    <property type="evidence" value="ECO:0007669"/>
    <property type="project" value="InterPro"/>
</dbReference>
<evidence type="ECO:0000256" key="7">
    <source>
        <dbReference type="ARBA" id="ARBA00023136"/>
    </source>
</evidence>